<reference evidence="4 5" key="1">
    <citation type="journal article" date="2011" name="Proc. Natl. Acad. Sci. U.S.A.">
        <title>Evolutionary erosion of yeast sex chromosomes by mating-type switching accidents.</title>
        <authorList>
            <person name="Gordon J.L."/>
            <person name="Armisen D."/>
            <person name="Proux-Wera E."/>
            <person name="Oheigeartaigh S.S."/>
            <person name="Byrne K.P."/>
            <person name="Wolfe K.H."/>
        </authorList>
    </citation>
    <scope>NUCLEOTIDE SEQUENCE [LARGE SCALE GENOMIC DNA]</scope>
    <source>
        <strain evidence="5">ATCC 10597 / BCRC 20456 / CBS 421 / NBRC 0211 / NRRL Y-12639</strain>
    </source>
</reference>
<dbReference type="Gene3D" id="1.25.10.10">
    <property type="entry name" value="Leucine-rich Repeat Variant"/>
    <property type="match status" value="1"/>
</dbReference>
<dbReference type="AlphaFoldDB" id="G0WAE2"/>
<dbReference type="KEGG" id="ndi:NDAI_0D04390"/>
<feature type="domain" description="SYO1-like TPR repeats" evidence="3">
    <location>
        <begin position="398"/>
        <end position="637"/>
    </location>
</feature>
<dbReference type="PANTHER" id="PTHR13347">
    <property type="entry name" value="HEAT REPEAT-CONTAINING PROTEIN 3"/>
    <property type="match status" value="1"/>
</dbReference>
<protein>
    <recommendedName>
        <fullName evidence="3">SYO1-like TPR repeats domain-containing protein</fullName>
    </recommendedName>
</protein>
<dbReference type="InterPro" id="IPR011989">
    <property type="entry name" value="ARM-like"/>
</dbReference>
<comment type="similarity">
    <text evidence="1">Belongs to the nuclear import and ribosome assembly adapter family.</text>
</comment>
<evidence type="ECO:0000256" key="1">
    <source>
        <dbReference type="ARBA" id="ARBA00049983"/>
    </source>
</evidence>
<dbReference type="STRING" id="1071378.G0WAE2"/>
<feature type="region of interest" description="Disordered" evidence="2">
    <location>
        <begin position="1"/>
        <end position="27"/>
    </location>
</feature>
<dbReference type="InterPro" id="IPR057990">
    <property type="entry name" value="TPR_SYO1"/>
</dbReference>
<dbReference type="Proteomes" id="UP000000689">
    <property type="component" value="Chromosome 4"/>
</dbReference>
<dbReference type="OrthoDB" id="288703at2759"/>
<dbReference type="Pfam" id="PF25567">
    <property type="entry name" value="TPR_SYO1"/>
    <property type="match status" value="1"/>
</dbReference>
<dbReference type="InterPro" id="IPR016024">
    <property type="entry name" value="ARM-type_fold"/>
</dbReference>
<name>G0WAE2_NAUDC</name>
<dbReference type="EMBL" id="HE580270">
    <property type="protein sequence ID" value="CCD24753.1"/>
    <property type="molecule type" value="Genomic_DNA"/>
</dbReference>
<accession>G0WAE2</accession>
<dbReference type="SUPFAM" id="SSF48371">
    <property type="entry name" value="ARM repeat"/>
    <property type="match status" value="1"/>
</dbReference>
<dbReference type="HOGENOM" id="CLU_446315_0_0_1"/>
<dbReference type="GO" id="GO:0051082">
    <property type="term" value="F:unfolded protein binding"/>
    <property type="evidence" value="ECO:0007669"/>
    <property type="project" value="EnsemblFungi"/>
</dbReference>
<evidence type="ECO:0000256" key="2">
    <source>
        <dbReference type="SAM" id="MobiDB-lite"/>
    </source>
</evidence>
<organism evidence="4 5">
    <name type="scientific">Naumovozyma dairenensis (strain ATCC 10597 / BCRC 20456 / CBS 421 / NBRC 0211 / NRRL Y-12639)</name>
    <name type="common">Saccharomyces dairenensis</name>
    <dbReference type="NCBI Taxonomy" id="1071378"/>
    <lineage>
        <taxon>Eukaryota</taxon>
        <taxon>Fungi</taxon>
        <taxon>Dikarya</taxon>
        <taxon>Ascomycota</taxon>
        <taxon>Saccharomycotina</taxon>
        <taxon>Saccharomycetes</taxon>
        <taxon>Saccharomycetales</taxon>
        <taxon>Saccharomycetaceae</taxon>
        <taxon>Naumovozyma</taxon>
    </lineage>
</organism>
<dbReference type="GO" id="GO:0006606">
    <property type="term" value="P:protein import into nucleus"/>
    <property type="evidence" value="ECO:0007669"/>
    <property type="project" value="EnsemblFungi"/>
</dbReference>
<dbReference type="GO" id="GO:0042273">
    <property type="term" value="P:ribosomal large subunit biogenesis"/>
    <property type="evidence" value="ECO:0007669"/>
    <property type="project" value="EnsemblFungi"/>
</dbReference>
<dbReference type="RefSeq" id="XP_003669996.1">
    <property type="nucleotide sequence ID" value="XM_003669948.1"/>
</dbReference>
<dbReference type="GeneID" id="11495156"/>
<evidence type="ECO:0000313" key="5">
    <source>
        <dbReference type="Proteomes" id="UP000000689"/>
    </source>
</evidence>
<evidence type="ECO:0000259" key="3">
    <source>
        <dbReference type="Pfam" id="PF25567"/>
    </source>
</evidence>
<sequence>MGKSKKRSRASKARLNPLANNNDKGALNKKDANLVTKKIQPLLNQLKSSVPNDRNMALNSVTVLCEDPHMRGLFLKEKLIQTILTNLLTDENIEIVVESYGLLRNLALEEGYDVSMYLWRSDIWKSITLGFEKIVTSLNVMVSPSNDNTKSFGESKRLLFDFIDNLLSLVIALSNGSNSILDDILSTEKTSQLFQLIIEILKFGHNKNNLPTKVFNQILDFIYDFSSESFEFIDAVKENEPIMSWLTSLFTNPESLNGDVLTETLIKGIFLQFQDDNLTISQCEQLLSSLIKTTQETSLSLEKIERDLSVTIEDEELIKQSNNIANTGEKLKDYTKRRSLAQIKLQHIEISLDIITGTIESAAIIMTSNNNTTEDFNGINNLLLDPTMIPQLLLRLFDAFTARCLIIWNNLLWYALDAGFGVELVTLPEYKLIWDSIFKLNDEEFINKDIGVLIGKYSTIWVFLKIIMTIANKDESNQLLQNVGLLNNSNFITGLQNKLIITTSGTADNGNANEDLELKQKYVSVLNCLAMIPGQDVKINQQIGQFFLEQMNSENTVVSTTIDIFSSFCEIYSDGNFEYDETVFVQGGFLQILKDKIMPVFKSRFKLVDKNKEPELKERCREAFNTLERFIQYKETERS</sequence>
<dbReference type="eggNOG" id="ENOG502QWR9">
    <property type="taxonomic scope" value="Eukaryota"/>
</dbReference>
<dbReference type="PANTHER" id="PTHR13347:SF1">
    <property type="entry name" value="HEAT REPEAT-CONTAINING PROTEIN 3"/>
    <property type="match status" value="1"/>
</dbReference>
<dbReference type="CDD" id="cd13394">
    <property type="entry name" value="Syo1_like"/>
    <property type="match status" value="1"/>
</dbReference>
<dbReference type="OMA" id="ADMDMVT"/>
<dbReference type="InterPro" id="IPR052616">
    <property type="entry name" value="SYO1-like"/>
</dbReference>
<feature type="compositionally biased region" description="Basic residues" evidence="2">
    <location>
        <begin position="1"/>
        <end position="12"/>
    </location>
</feature>
<proteinExistence type="inferred from homology"/>
<evidence type="ECO:0000313" key="4">
    <source>
        <dbReference type="EMBL" id="CCD24753.1"/>
    </source>
</evidence>
<gene>
    <name evidence="4" type="primary">NDAI0D04390</name>
    <name evidence="4" type="ordered locus">NDAI_0D04390</name>
</gene>
<keyword evidence="5" id="KW-1185">Reference proteome</keyword>